<dbReference type="GeneID" id="94290386"/>
<comment type="caution">
    <text evidence="2">The sequence shown here is derived from an EMBL/GenBank/DDBJ whole genome shotgun (WGS) entry which is preliminary data.</text>
</comment>
<organism evidence="2 3">
    <name type="scientific">Porcisia hertigi</name>
    <dbReference type="NCBI Taxonomy" id="2761500"/>
    <lineage>
        <taxon>Eukaryota</taxon>
        <taxon>Discoba</taxon>
        <taxon>Euglenozoa</taxon>
        <taxon>Kinetoplastea</taxon>
        <taxon>Metakinetoplastina</taxon>
        <taxon>Trypanosomatida</taxon>
        <taxon>Trypanosomatidae</taxon>
        <taxon>Leishmaniinae</taxon>
        <taxon>Porcisia</taxon>
    </lineage>
</organism>
<accession>A0A836INS5</accession>
<dbReference type="Proteomes" id="UP000674318">
    <property type="component" value="Unassembled WGS sequence"/>
</dbReference>
<dbReference type="AlphaFoldDB" id="A0A836INS5"/>
<dbReference type="OrthoDB" id="265321at2759"/>
<evidence type="ECO:0000256" key="1">
    <source>
        <dbReference type="SAM" id="MobiDB-lite"/>
    </source>
</evidence>
<gene>
    <name evidence="2" type="ORF">JKF63_04323</name>
</gene>
<feature type="compositionally biased region" description="Polar residues" evidence="1">
    <location>
        <begin position="1"/>
        <end position="22"/>
    </location>
</feature>
<evidence type="ECO:0000313" key="2">
    <source>
        <dbReference type="EMBL" id="KAG5502046.1"/>
    </source>
</evidence>
<evidence type="ECO:0000313" key="3">
    <source>
        <dbReference type="Proteomes" id="UP000674318"/>
    </source>
</evidence>
<feature type="region of interest" description="Disordered" evidence="1">
    <location>
        <begin position="50"/>
        <end position="74"/>
    </location>
</feature>
<dbReference type="EMBL" id="JAFJZO010000026">
    <property type="protein sequence ID" value="KAG5502046.1"/>
    <property type="molecule type" value="Genomic_DNA"/>
</dbReference>
<dbReference type="KEGG" id="phet:94290386"/>
<proteinExistence type="predicted"/>
<feature type="region of interest" description="Disordered" evidence="1">
    <location>
        <begin position="1"/>
        <end position="32"/>
    </location>
</feature>
<keyword evidence="3" id="KW-1185">Reference proteome</keyword>
<dbReference type="RefSeq" id="XP_067756493.1">
    <property type="nucleotide sequence ID" value="XM_067900309.1"/>
</dbReference>
<name>A0A836INS5_9TRYP</name>
<sequence>MPALSGSSSNAFDHSALPSLQGTPGPYEFTSTAGKHVVGNLQGFVFVEESRTATQSKQKPRAGAAATSRRRRDI</sequence>
<reference evidence="2 3" key="1">
    <citation type="submission" date="2021-02" db="EMBL/GenBank/DDBJ databases">
        <title>Porcisia hertigi Genome sequencing and assembly.</title>
        <authorList>
            <person name="Almutairi H."/>
            <person name="Gatherer D."/>
        </authorList>
    </citation>
    <scope>NUCLEOTIDE SEQUENCE [LARGE SCALE GENOMIC DNA]</scope>
    <source>
        <strain evidence="2 3">C119</strain>
    </source>
</reference>
<protein>
    <submittedName>
        <fullName evidence="2">Uncharacterized protein</fullName>
    </submittedName>
</protein>